<dbReference type="PANTHER" id="PTHR11103:SF18">
    <property type="entry name" value="SLR1189 PROTEIN"/>
    <property type="match status" value="1"/>
</dbReference>
<keyword evidence="2 3" id="KW-0808">Transferase</keyword>
<evidence type="ECO:0000256" key="2">
    <source>
        <dbReference type="ARBA" id="ARBA00022679"/>
    </source>
</evidence>
<protein>
    <submittedName>
        <fullName evidence="5">Homocysteine S-methyltransferase family protein</fullName>
    </submittedName>
</protein>
<evidence type="ECO:0000313" key="5">
    <source>
        <dbReference type="EMBL" id="MBE9070373.1"/>
    </source>
</evidence>
<dbReference type="GO" id="GO:0009086">
    <property type="term" value="P:methionine biosynthetic process"/>
    <property type="evidence" value="ECO:0007669"/>
    <property type="project" value="InterPro"/>
</dbReference>
<dbReference type="PANTHER" id="PTHR11103">
    <property type="entry name" value="SLR1189 PROTEIN"/>
    <property type="match status" value="1"/>
</dbReference>
<feature type="binding site" evidence="3">
    <location>
        <position position="194"/>
    </location>
    <ligand>
        <name>Zn(2+)</name>
        <dbReference type="ChEBI" id="CHEBI:29105"/>
    </ligand>
</feature>
<evidence type="ECO:0000256" key="1">
    <source>
        <dbReference type="ARBA" id="ARBA00022603"/>
    </source>
</evidence>
<proteinExistence type="predicted"/>
<organism evidence="5 6">
    <name type="scientific">Leptolyngbya cf. ectocarpi LEGE 11479</name>
    <dbReference type="NCBI Taxonomy" id="1828722"/>
    <lineage>
        <taxon>Bacteria</taxon>
        <taxon>Bacillati</taxon>
        <taxon>Cyanobacteriota</taxon>
        <taxon>Cyanophyceae</taxon>
        <taxon>Leptolyngbyales</taxon>
        <taxon>Leptolyngbyaceae</taxon>
        <taxon>Leptolyngbya group</taxon>
        <taxon>Leptolyngbya</taxon>
    </lineage>
</organism>
<keyword evidence="6" id="KW-1185">Reference proteome</keyword>
<gene>
    <name evidence="5" type="ORF">IQ260_27395</name>
</gene>
<comment type="cofactor">
    <cofactor evidence="3">
        <name>Zn(2+)</name>
        <dbReference type="ChEBI" id="CHEBI:29105"/>
    </cofactor>
</comment>
<dbReference type="PROSITE" id="PS50970">
    <property type="entry name" value="HCY"/>
    <property type="match status" value="1"/>
</dbReference>
<dbReference type="AlphaFoldDB" id="A0A929FD94"/>
<keyword evidence="3" id="KW-0862">Zinc</keyword>
<dbReference type="Proteomes" id="UP000615026">
    <property type="component" value="Unassembled WGS sequence"/>
</dbReference>
<dbReference type="SUPFAM" id="SSF82282">
    <property type="entry name" value="Homocysteine S-methyltransferase"/>
    <property type="match status" value="1"/>
</dbReference>
<name>A0A929FD94_LEPEC</name>
<sequence length="287" mass="31473">MGQELIRRSQGPATSLWSAQVLLDQPKLVQDLHEDYIRAGSKVITTNTYITVRHRLQRDAGLGDKFKELNQLAGELAVQARESTGVPVLIAGSLPPLFGSYRPDQVRSVKELEPLYQEQMEILEPYVDLFLCETLSKAEEGLAAVRAASKTNKPVWVSWTLEDIGSNRLRGGESLSDAWQILSDLPIETLLVNCCSPESITAAMPELSSFTDKVGGYANGFQQIPKQWSISDGISALGQRHDLDPDSYAVHVQRWIDAGATVVGGCCETTPAHIQKIADLLRSKNGS</sequence>
<dbReference type="InterPro" id="IPR017226">
    <property type="entry name" value="BHMT-like"/>
</dbReference>
<dbReference type="InterPro" id="IPR003726">
    <property type="entry name" value="HCY_dom"/>
</dbReference>
<dbReference type="InterPro" id="IPR036589">
    <property type="entry name" value="HCY_dom_sf"/>
</dbReference>
<accession>A0A929FD94</accession>
<dbReference type="GO" id="GO:0032259">
    <property type="term" value="P:methylation"/>
    <property type="evidence" value="ECO:0007669"/>
    <property type="project" value="UniProtKB-KW"/>
</dbReference>
<keyword evidence="3" id="KW-0479">Metal-binding</keyword>
<feature type="binding site" evidence="3">
    <location>
        <position position="266"/>
    </location>
    <ligand>
        <name>Zn(2+)</name>
        <dbReference type="ChEBI" id="CHEBI:29105"/>
    </ligand>
</feature>
<feature type="domain" description="Hcy-binding" evidence="4">
    <location>
        <begin position="1"/>
        <end position="281"/>
    </location>
</feature>
<evidence type="ECO:0000313" key="6">
    <source>
        <dbReference type="Proteomes" id="UP000615026"/>
    </source>
</evidence>
<feature type="binding site" evidence="3">
    <location>
        <position position="267"/>
    </location>
    <ligand>
        <name>Zn(2+)</name>
        <dbReference type="ChEBI" id="CHEBI:29105"/>
    </ligand>
</feature>
<dbReference type="GO" id="GO:0008168">
    <property type="term" value="F:methyltransferase activity"/>
    <property type="evidence" value="ECO:0007669"/>
    <property type="project" value="UniProtKB-UniRule"/>
</dbReference>
<dbReference type="GO" id="GO:0008270">
    <property type="term" value="F:zinc ion binding"/>
    <property type="evidence" value="ECO:0007669"/>
    <property type="project" value="InterPro"/>
</dbReference>
<dbReference type="Pfam" id="PF02574">
    <property type="entry name" value="S-methyl_trans"/>
    <property type="match status" value="1"/>
</dbReference>
<dbReference type="EMBL" id="JADEXP010000420">
    <property type="protein sequence ID" value="MBE9070373.1"/>
    <property type="molecule type" value="Genomic_DNA"/>
</dbReference>
<reference evidence="5" key="1">
    <citation type="submission" date="2020-10" db="EMBL/GenBank/DDBJ databases">
        <authorList>
            <person name="Castelo-Branco R."/>
            <person name="Eusebio N."/>
            <person name="Adriana R."/>
            <person name="Vieira A."/>
            <person name="Brugerolle De Fraissinette N."/>
            <person name="Rezende De Castro R."/>
            <person name="Schneider M.P."/>
            <person name="Vasconcelos V."/>
            <person name="Leao P.N."/>
        </authorList>
    </citation>
    <scope>NUCLEOTIDE SEQUENCE</scope>
    <source>
        <strain evidence="5">LEGE 11479</strain>
    </source>
</reference>
<dbReference type="PIRSF" id="PIRSF037505">
    <property type="entry name" value="Betaine_HMT"/>
    <property type="match status" value="1"/>
</dbReference>
<evidence type="ECO:0000259" key="4">
    <source>
        <dbReference type="PROSITE" id="PS50970"/>
    </source>
</evidence>
<keyword evidence="1 3" id="KW-0489">Methyltransferase</keyword>
<dbReference type="Gene3D" id="3.20.20.330">
    <property type="entry name" value="Homocysteine-binding-like domain"/>
    <property type="match status" value="1"/>
</dbReference>
<comment type="caution">
    <text evidence="5">The sequence shown here is derived from an EMBL/GenBank/DDBJ whole genome shotgun (WGS) entry which is preliminary data.</text>
</comment>
<evidence type="ECO:0000256" key="3">
    <source>
        <dbReference type="PROSITE-ProRule" id="PRU00333"/>
    </source>
</evidence>